<proteinExistence type="predicted"/>
<dbReference type="InterPro" id="IPR002744">
    <property type="entry name" value="MIP18-like"/>
</dbReference>
<dbReference type="SUPFAM" id="SSF117916">
    <property type="entry name" value="Fe-S cluster assembly (FSCA) domain-like"/>
    <property type="match status" value="1"/>
</dbReference>
<dbReference type="PANTHER" id="PTHR42831:SF3">
    <property type="entry name" value="1,2-PHENYLACETYL-COA EPOXIDASE, SUBUNIT D-RELATED"/>
    <property type="match status" value="1"/>
</dbReference>
<dbReference type="AlphaFoldDB" id="T1CEC8"/>
<accession>T1CEC8</accession>
<sequence length="153" mass="16348">MSAWEIVAAVPDPELPLLTLEDLGILRSVDVDASGSVAVTLTPTYSGCPAMETMRQDVLDALHGAGYPSATIHFELAPAWTTDRLGPRARQHLSEAGIAPPVESGTPAAMSLKCPQCGSLRTREISHFGATSCKALWQCTDCGEPFEHFKALR</sequence>
<dbReference type="EMBL" id="AUZX01000311">
    <property type="protein sequence ID" value="EQD80887.1"/>
    <property type="molecule type" value="Genomic_DNA"/>
</dbReference>
<evidence type="ECO:0000313" key="3">
    <source>
        <dbReference type="EMBL" id="EQD80887.1"/>
    </source>
</evidence>
<feature type="domain" description="PaaD zinc beta ribbon" evidence="2">
    <location>
        <begin position="103"/>
        <end position="150"/>
    </location>
</feature>
<dbReference type="InterPro" id="IPR011883">
    <property type="entry name" value="PaaD-like"/>
</dbReference>
<reference evidence="3" key="1">
    <citation type="submission" date="2013-08" db="EMBL/GenBank/DDBJ databases">
        <authorList>
            <person name="Mendez C."/>
            <person name="Richter M."/>
            <person name="Ferrer M."/>
            <person name="Sanchez J."/>
        </authorList>
    </citation>
    <scope>NUCLEOTIDE SEQUENCE</scope>
</reference>
<dbReference type="InterPro" id="IPR052339">
    <property type="entry name" value="Fe-S_Maturation_MIP18"/>
</dbReference>
<feature type="domain" description="MIP18 family-like" evidence="1">
    <location>
        <begin position="9"/>
        <end position="63"/>
    </location>
</feature>
<name>T1CEC8_9ZZZZ</name>
<dbReference type="NCBIfam" id="TIGR02159">
    <property type="entry name" value="PA_CoA_Oxy4"/>
    <property type="match status" value="1"/>
</dbReference>
<dbReference type="Gene3D" id="3.30.300.130">
    <property type="entry name" value="Fe-S cluster assembly (FSCA)"/>
    <property type="match status" value="1"/>
</dbReference>
<reference evidence="3" key="2">
    <citation type="journal article" date="2014" name="ISME J.">
        <title>Microbial stratification in low pH oxic and suboxic macroscopic growths along an acid mine drainage.</title>
        <authorList>
            <person name="Mendez-Garcia C."/>
            <person name="Mesa V."/>
            <person name="Sprenger R.R."/>
            <person name="Richter M."/>
            <person name="Diez M.S."/>
            <person name="Solano J."/>
            <person name="Bargiela R."/>
            <person name="Golyshina O.V."/>
            <person name="Manteca A."/>
            <person name="Ramos J.L."/>
            <person name="Gallego J.R."/>
            <person name="Llorente I."/>
            <person name="Martins Dos Santos V.A."/>
            <person name="Jensen O.N."/>
            <person name="Pelaez A.I."/>
            <person name="Sanchez J."/>
            <person name="Ferrer M."/>
        </authorList>
    </citation>
    <scope>NUCLEOTIDE SEQUENCE</scope>
</reference>
<dbReference type="PANTHER" id="PTHR42831">
    <property type="entry name" value="FE-S PROTEIN MATURATION AUXILIARY FACTOR YITW"/>
    <property type="match status" value="1"/>
</dbReference>
<dbReference type="InterPro" id="IPR056572">
    <property type="entry name" value="Zn_ribbon_PaaD"/>
</dbReference>
<gene>
    <name evidence="3" type="ORF">B1A_00412</name>
</gene>
<dbReference type="InterPro" id="IPR034904">
    <property type="entry name" value="FSCA_dom_sf"/>
</dbReference>
<protein>
    <submittedName>
        <fullName evidence="3">Phenylacetate-CoA oxygenase, PaaJ subunit</fullName>
    </submittedName>
</protein>
<evidence type="ECO:0000259" key="1">
    <source>
        <dbReference type="Pfam" id="PF01883"/>
    </source>
</evidence>
<comment type="caution">
    <text evidence="3">The sequence shown here is derived from an EMBL/GenBank/DDBJ whole genome shotgun (WGS) entry which is preliminary data.</text>
</comment>
<dbReference type="Pfam" id="PF01883">
    <property type="entry name" value="FeS_assembly_P"/>
    <property type="match status" value="1"/>
</dbReference>
<organism evidence="3">
    <name type="scientific">mine drainage metagenome</name>
    <dbReference type="NCBI Taxonomy" id="410659"/>
    <lineage>
        <taxon>unclassified sequences</taxon>
        <taxon>metagenomes</taxon>
        <taxon>ecological metagenomes</taxon>
    </lineage>
</organism>
<evidence type="ECO:0000259" key="2">
    <source>
        <dbReference type="Pfam" id="PF23451"/>
    </source>
</evidence>
<dbReference type="Pfam" id="PF23451">
    <property type="entry name" value="Zn_ribbon_PaaD"/>
    <property type="match status" value="1"/>
</dbReference>